<dbReference type="FunFam" id="1.10.630.10:FF:000011">
    <property type="entry name" value="Cytochrome P450 83B1"/>
    <property type="match status" value="1"/>
</dbReference>
<feature type="binding site" description="axial binding residue" evidence="4">
    <location>
        <position position="429"/>
    </location>
    <ligand>
        <name>heme</name>
        <dbReference type="ChEBI" id="CHEBI:30413"/>
    </ligand>
    <ligandPart>
        <name>Fe</name>
        <dbReference type="ChEBI" id="CHEBI:18248"/>
    </ligandPart>
</feature>
<reference evidence="7" key="1">
    <citation type="submission" date="2020-01" db="EMBL/GenBank/DDBJ databases">
        <authorList>
            <person name="Mishra B."/>
        </authorList>
    </citation>
    <scope>NUCLEOTIDE SEQUENCE [LARGE SCALE GENOMIC DNA]</scope>
</reference>
<evidence type="ECO:0008006" key="9">
    <source>
        <dbReference type="Google" id="ProtNLM"/>
    </source>
</evidence>
<keyword evidence="6" id="KW-0732">Signal</keyword>
<evidence type="ECO:0000256" key="4">
    <source>
        <dbReference type="PIRSR" id="PIRSR602401-1"/>
    </source>
</evidence>
<evidence type="ECO:0000256" key="2">
    <source>
        <dbReference type="ARBA" id="ARBA00022723"/>
    </source>
</evidence>
<protein>
    <recommendedName>
        <fullName evidence="9">Cytochrome P450</fullName>
    </recommendedName>
</protein>
<dbReference type="PANTHER" id="PTHR47955:SF15">
    <property type="entry name" value="CYTOCHROME P450 71A2-LIKE"/>
    <property type="match status" value="1"/>
</dbReference>
<dbReference type="GO" id="GO:0016705">
    <property type="term" value="F:oxidoreductase activity, acting on paired donors, with incorporation or reduction of molecular oxygen"/>
    <property type="evidence" value="ECO:0007669"/>
    <property type="project" value="InterPro"/>
</dbReference>
<sequence>MMMILLLCFIFFIAILFIKKQTTGKKSNKWPSPPRLPLIGNLHQLGKHPHRSMYHLSQRYGDLMLLHFGTVPILIASSADAARDVLKTHDRVFASRPHSKIYHKLLYGSRNMASAPYGEYWRQMKSVSVLHLLSNKMVRSFRDVRQEELSLLMEKIRESGSSPMNLSKLMSTLTNDVICRVALGRKYGAGTDFKEMIDRLMRQLGTFTVGSFVPSLAWIDWICGLDAQLDKTANDFDELLEKIVQDHEDGDGDKADFADVLLAVQRENSAGFEINRLSIKAILLDAFVGGTDTSSTLLEWEMTELLRNPEYMKRLQEEVHTVCKGRTSVSEDDIQDMSYLRAVIKETLRLHPPVPLMVPHESTEDDILRGHHVPAGTQVMINLWAVGREVATWGPDANEFKPERHLDSPADFRGQDFELIPFGAGRRMCPGISFAVVLNEVVLANLMHGFDWGSTEDHETEVAESIGAVIRRMSPLYVTASPTT</sequence>
<proteinExistence type="inferred from homology"/>
<accession>A0A6D2KWG5</accession>
<dbReference type="GO" id="GO:0005506">
    <property type="term" value="F:iron ion binding"/>
    <property type="evidence" value="ECO:0007669"/>
    <property type="project" value="InterPro"/>
</dbReference>
<keyword evidence="8" id="KW-1185">Reference proteome</keyword>
<dbReference type="InterPro" id="IPR002401">
    <property type="entry name" value="Cyt_P450_E_grp-I"/>
</dbReference>
<dbReference type="PROSITE" id="PS00086">
    <property type="entry name" value="CYTOCHROME_P450"/>
    <property type="match status" value="1"/>
</dbReference>
<dbReference type="PRINTS" id="PR00463">
    <property type="entry name" value="EP450I"/>
</dbReference>
<dbReference type="InterPro" id="IPR001128">
    <property type="entry name" value="Cyt_P450"/>
</dbReference>
<gene>
    <name evidence="7" type="ORF">MERR_LOCUS43713</name>
</gene>
<dbReference type="SUPFAM" id="SSF48264">
    <property type="entry name" value="Cytochrome P450"/>
    <property type="match status" value="1"/>
</dbReference>
<comment type="cofactor">
    <cofactor evidence="4">
        <name>heme</name>
        <dbReference type="ChEBI" id="CHEBI:30413"/>
    </cofactor>
</comment>
<dbReference type="GO" id="GO:0020037">
    <property type="term" value="F:heme binding"/>
    <property type="evidence" value="ECO:0007669"/>
    <property type="project" value="InterPro"/>
</dbReference>
<dbReference type="PANTHER" id="PTHR47955">
    <property type="entry name" value="CYTOCHROME P450 FAMILY 71 PROTEIN"/>
    <property type="match status" value="1"/>
</dbReference>
<evidence type="ECO:0000313" key="7">
    <source>
        <dbReference type="EMBL" id="CAA7056477.1"/>
    </source>
</evidence>
<comment type="similarity">
    <text evidence="1 5">Belongs to the cytochrome P450 family.</text>
</comment>
<feature type="signal peptide" evidence="6">
    <location>
        <begin position="1"/>
        <end position="24"/>
    </location>
</feature>
<evidence type="ECO:0000256" key="3">
    <source>
        <dbReference type="ARBA" id="ARBA00023004"/>
    </source>
</evidence>
<keyword evidence="3 4" id="KW-0408">Iron</keyword>
<evidence type="ECO:0000256" key="6">
    <source>
        <dbReference type="SAM" id="SignalP"/>
    </source>
</evidence>
<dbReference type="EMBL" id="CACVBM020001640">
    <property type="protein sequence ID" value="CAA7056477.1"/>
    <property type="molecule type" value="Genomic_DNA"/>
</dbReference>
<keyword evidence="5" id="KW-0560">Oxidoreductase</keyword>
<dbReference type="CDD" id="cd11072">
    <property type="entry name" value="CYP71-like"/>
    <property type="match status" value="1"/>
</dbReference>
<keyword evidence="4 5" id="KW-0349">Heme</keyword>
<dbReference type="OrthoDB" id="1470350at2759"/>
<dbReference type="Gene3D" id="1.10.630.10">
    <property type="entry name" value="Cytochrome P450"/>
    <property type="match status" value="1"/>
</dbReference>
<dbReference type="InterPro" id="IPR036396">
    <property type="entry name" value="Cyt_P450_sf"/>
</dbReference>
<evidence type="ECO:0000256" key="1">
    <source>
        <dbReference type="ARBA" id="ARBA00010617"/>
    </source>
</evidence>
<comment type="caution">
    <text evidence="7">The sequence shown here is derived from an EMBL/GenBank/DDBJ whole genome shotgun (WGS) entry which is preliminary data.</text>
</comment>
<feature type="chain" id="PRO_5025565199" description="Cytochrome P450" evidence="6">
    <location>
        <begin position="25"/>
        <end position="484"/>
    </location>
</feature>
<dbReference type="Pfam" id="PF00067">
    <property type="entry name" value="p450"/>
    <property type="match status" value="1"/>
</dbReference>
<dbReference type="AlphaFoldDB" id="A0A6D2KWG5"/>
<keyword evidence="2 4" id="KW-0479">Metal-binding</keyword>
<dbReference type="InterPro" id="IPR017972">
    <property type="entry name" value="Cyt_P450_CS"/>
</dbReference>
<dbReference type="PRINTS" id="PR00385">
    <property type="entry name" value="P450"/>
</dbReference>
<dbReference type="Proteomes" id="UP000467841">
    <property type="component" value="Unassembled WGS sequence"/>
</dbReference>
<keyword evidence="5" id="KW-0503">Monooxygenase</keyword>
<evidence type="ECO:0000256" key="5">
    <source>
        <dbReference type="RuleBase" id="RU000461"/>
    </source>
</evidence>
<name>A0A6D2KWG5_9BRAS</name>
<organism evidence="7 8">
    <name type="scientific">Microthlaspi erraticum</name>
    <dbReference type="NCBI Taxonomy" id="1685480"/>
    <lineage>
        <taxon>Eukaryota</taxon>
        <taxon>Viridiplantae</taxon>
        <taxon>Streptophyta</taxon>
        <taxon>Embryophyta</taxon>
        <taxon>Tracheophyta</taxon>
        <taxon>Spermatophyta</taxon>
        <taxon>Magnoliopsida</taxon>
        <taxon>eudicotyledons</taxon>
        <taxon>Gunneridae</taxon>
        <taxon>Pentapetalae</taxon>
        <taxon>rosids</taxon>
        <taxon>malvids</taxon>
        <taxon>Brassicales</taxon>
        <taxon>Brassicaceae</taxon>
        <taxon>Coluteocarpeae</taxon>
        <taxon>Microthlaspi</taxon>
    </lineage>
</organism>
<evidence type="ECO:0000313" key="8">
    <source>
        <dbReference type="Proteomes" id="UP000467841"/>
    </source>
</evidence>
<dbReference type="GO" id="GO:0004497">
    <property type="term" value="F:monooxygenase activity"/>
    <property type="evidence" value="ECO:0007669"/>
    <property type="project" value="UniProtKB-KW"/>
</dbReference>